<dbReference type="EMBL" id="QZWG01000004">
    <property type="protein sequence ID" value="RZC17118.1"/>
    <property type="molecule type" value="Genomic_DNA"/>
</dbReference>
<feature type="compositionally biased region" description="Acidic residues" evidence="3">
    <location>
        <begin position="140"/>
        <end position="149"/>
    </location>
</feature>
<evidence type="ECO:0000256" key="1">
    <source>
        <dbReference type="ARBA" id="ARBA00034491"/>
    </source>
</evidence>
<comment type="similarity">
    <text evidence="1 2">Belongs to the DSS1/SEM1 family.</text>
</comment>
<reference evidence="4 5" key="1">
    <citation type="submission" date="2018-09" db="EMBL/GenBank/DDBJ databases">
        <title>A high-quality reference genome of wild soybean provides a powerful tool to mine soybean genomes.</title>
        <authorList>
            <person name="Xie M."/>
            <person name="Chung C.Y.L."/>
            <person name="Li M.-W."/>
            <person name="Wong F.-L."/>
            <person name="Chan T.-F."/>
            <person name="Lam H.-M."/>
        </authorList>
    </citation>
    <scope>NUCLEOTIDE SEQUENCE [LARGE SCALE GENOMIC DNA]</scope>
    <source>
        <strain evidence="5">cv. W05</strain>
        <tissue evidence="4">Hypocotyl of etiolated seedlings</tissue>
    </source>
</reference>
<dbReference type="GO" id="GO:0005634">
    <property type="term" value="C:nucleus"/>
    <property type="evidence" value="ECO:0007669"/>
    <property type="project" value="UniProtKB-SubCell"/>
</dbReference>
<dbReference type="InterPro" id="IPR007834">
    <property type="entry name" value="DSS1_SEM1"/>
</dbReference>
<name>A0A445L1R7_GLYSO</name>
<evidence type="ECO:0000313" key="5">
    <source>
        <dbReference type="Proteomes" id="UP000289340"/>
    </source>
</evidence>
<protein>
    <recommendedName>
        <fullName evidence="2">26S proteasome complex subunit SEM1</fullName>
    </recommendedName>
</protein>
<dbReference type="PANTHER" id="PTHR16771:SF17">
    <property type="entry name" value="PROTEIN DELETION OF SUV3 SUPPRESSOR 1(I)-RELATED"/>
    <property type="match status" value="1"/>
</dbReference>
<comment type="caution">
    <text evidence="4">The sequence shown here is derived from an EMBL/GenBank/DDBJ whole genome shotgun (WGS) entry which is preliminary data.</text>
</comment>
<dbReference type="SMART" id="SM01385">
    <property type="entry name" value="DSS1_SEM1"/>
    <property type="match status" value="1"/>
</dbReference>
<organism evidence="4 5">
    <name type="scientific">Glycine soja</name>
    <name type="common">Wild soybean</name>
    <dbReference type="NCBI Taxonomy" id="3848"/>
    <lineage>
        <taxon>Eukaryota</taxon>
        <taxon>Viridiplantae</taxon>
        <taxon>Streptophyta</taxon>
        <taxon>Embryophyta</taxon>
        <taxon>Tracheophyta</taxon>
        <taxon>Spermatophyta</taxon>
        <taxon>Magnoliopsida</taxon>
        <taxon>eudicotyledons</taxon>
        <taxon>Gunneridae</taxon>
        <taxon>Pentapetalae</taxon>
        <taxon>rosids</taxon>
        <taxon>fabids</taxon>
        <taxon>Fabales</taxon>
        <taxon>Fabaceae</taxon>
        <taxon>Papilionoideae</taxon>
        <taxon>50 kb inversion clade</taxon>
        <taxon>NPAAA clade</taxon>
        <taxon>indigoferoid/millettioid clade</taxon>
        <taxon>Phaseoleae</taxon>
        <taxon>Glycine</taxon>
        <taxon>Glycine subgen. Soja</taxon>
    </lineage>
</organism>
<evidence type="ECO:0000256" key="2">
    <source>
        <dbReference type="RuleBase" id="RU369057"/>
    </source>
</evidence>
<comment type="function">
    <text evidence="2">Component of the 26S proteasome, a multiprotein complex involved in the ATP-dependent degradation of ubiquitinated proteins.</text>
</comment>
<feature type="region of interest" description="Disordered" evidence="3">
    <location>
        <begin position="128"/>
        <end position="149"/>
    </location>
</feature>
<keyword evidence="2" id="KW-0539">Nucleus</keyword>
<proteinExistence type="inferred from homology"/>
<dbReference type="AlphaFoldDB" id="A0A445L1R7"/>
<keyword evidence="5" id="KW-1185">Reference proteome</keyword>
<evidence type="ECO:0000313" key="4">
    <source>
        <dbReference type="EMBL" id="RZC17118.1"/>
    </source>
</evidence>
<keyword evidence="2" id="KW-0647">Proteasome</keyword>
<dbReference type="Pfam" id="PF05160">
    <property type="entry name" value="DSS1_SEM1"/>
    <property type="match status" value="1"/>
</dbReference>
<gene>
    <name evidence="4" type="ORF">D0Y65_010108</name>
</gene>
<dbReference type="GO" id="GO:0043248">
    <property type="term" value="P:proteasome assembly"/>
    <property type="evidence" value="ECO:0007669"/>
    <property type="project" value="UniProtKB-UniRule"/>
</dbReference>
<accession>A0A445L1R7</accession>
<comment type="subcellular location">
    <subcellularLocation>
        <location evidence="2">Nucleus</location>
    </subcellularLocation>
</comment>
<dbReference type="GO" id="GO:0008541">
    <property type="term" value="C:proteasome regulatory particle, lid subcomplex"/>
    <property type="evidence" value="ECO:0007669"/>
    <property type="project" value="UniProtKB-UniRule"/>
</dbReference>
<sequence length="168" mass="19156">MRCGSQGNQDTAAYTTTPDHIIQSTTQDMVRPSTPANSALSMATEPKAATEDVKIDLFEDDDEFEEFEINEVFLLNNKLTKTLQGLYPPLCICKGKAAYNIPPPYLRIAKSLWAMGYEVFIVSSDEWDDKEEGKEVTQQWEDDWDDDDVSDDFSLQLRRELESNTEKN</sequence>
<dbReference type="Proteomes" id="UP000289340">
    <property type="component" value="Chromosome 4"/>
</dbReference>
<dbReference type="PANTHER" id="PTHR16771">
    <property type="entry name" value="26 PROTEASOME COMPLEX SUBUNIT DSS1"/>
    <property type="match status" value="1"/>
</dbReference>
<dbReference type="GO" id="GO:0000724">
    <property type="term" value="P:double-strand break repair via homologous recombination"/>
    <property type="evidence" value="ECO:0007669"/>
    <property type="project" value="TreeGrafter"/>
</dbReference>
<evidence type="ECO:0000256" key="3">
    <source>
        <dbReference type="SAM" id="MobiDB-lite"/>
    </source>
</evidence>
<dbReference type="GO" id="GO:0006406">
    <property type="term" value="P:mRNA export from nucleus"/>
    <property type="evidence" value="ECO:0007669"/>
    <property type="project" value="UniProtKB-UniRule"/>
</dbReference>